<dbReference type="NCBIfam" id="TIGR04226">
    <property type="entry name" value="RrgB_K2N_iso_D2"/>
    <property type="match status" value="1"/>
</dbReference>
<gene>
    <name evidence="2" type="ORF">ACFQ1Q_01675</name>
</gene>
<evidence type="ECO:0000256" key="1">
    <source>
        <dbReference type="SAM" id="SignalP"/>
    </source>
</evidence>
<proteinExistence type="predicted"/>
<keyword evidence="3" id="KW-1185">Reference proteome</keyword>
<dbReference type="SUPFAM" id="SSF49401">
    <property type="entry name" value="Bacterial adhesins"/>
    <property type="match status" value="1"/>
</dbReference>
<accession>A0ABW3N2W3</accession>
<dbReference type="InterPro" id="IPR026466">
    <property type="entry name" value="Fim_isopep_form_D2_dom"/>
</dbReference>
<dbReference type="NCBIfam" id="TIGR01451">
    <property type="entry name" value="B_ant_repeat"/>
    <property type="match status" value="1"/>
</dbReference>
<dbReference type="Gene3D" id="2.60.40.1290">
    <property type="match status" value="1"/>
</dbReference>
<dbReference type="InterPro" id="IPR047589">
    <property type="entry name" value="DUF11_rpt"/>
</dbReference>
<dbReference type="RefSeq" id="WP_386127316.1">
    <property type="nucleotide sequence ID" value="NZ_JBHTJL010000003.1"/>
</dbReference>
<dbReference type="InterPro" id="IPR008966">
    <property type="entry name" value="Adhesion_dom_sf"/>
</dbReference>
<keyword evidence="1" id="KW-0732">Signal</keyword>
<dbReference type="EMBL" id="JBHTJL010000003">
    <property type="protein sequence ID" value="MFD1061939.1"/>
    <property type="molecule type" value="Genomic_DNA"/>
</dbReference>
<dbReference type="Gene3D" id="2.60.40.740">
    <property type="match status" value="1"/>
</dbReference>
<organism evidence="2 3">
    <name type="scientific">Winogradskyella litorisediminis</name>
    <dbReference type="NCBI Taxonomy" id="1156618"/>
    <lineage>
        <taxon>Bacteria</taxon>
        <taxon>Pseudomonadati</taxon>
        <taxon>Bacteroidota</taxon>
        <taxon>Flavobacteriia</taxon>
        <taxon>Flavobacteriales</taxon>
        <taxon>Flavobacteriaceae</taxon>
        <taxon>Winogradskyella</taxon>
    </lineage>
</organism>
<feature type="signal peptide" evidence="1">
    <location>
        <begin position="1"/>
        <end position="22"/>
    </location>
</feature>
<comment type="caution">
    <text evidence="2">The sequence shown here is derived from an EMBL/GenBank/DDBJ whole genome shotgun (WGS) entry which is preliminary data.</text>
</comment>
<evidence type="ECO:0000313" key="3">
    <source>
        <dbReference type="Proteomes" id="UP001597013"/>
    </source>
</evidence>
<evidence type="ECO:0000313" key="2">
    <source>
        <dbReference type="EMBL" id="MFD1061939.1"/>
    </source>
</evidence>
<name>A0ABW3N2W3_9FLAO</name>
<protein>
    <submittedName>
        <fullName evidence="2">Isopeptide-forming domain-containing fimbrial protein</fullName>
    </submittedName>
</protein>
<dbReference type="Proteomes" id="UP001597013">
    <property type="component" value="Unassembled WGS sequence"/>
</dbReference>
<sequence>MKKIINILVVAFALVQVMQAQTVTKTASKSSVFIGEEFHYTISINNVTDLSKLIEFTDKIDPALDFVRVEYNPSTVLLQNWGFCNAINNSYNAGTREVKVEFNQCNGSAIPNGSYSFKIYVKLNSQACNYSTLDNQGVLKLADANIKSNTEQISVKTQIPIQLQKTFRNLQNNVLTYDVRLTSNTGNFEFLDFANFTPKFFDEFNIPNCITLTGNPSDIEVEHITDESAMTGNTVTPNIAFSPNVVTMDWNLDQNLKSASSLLYQVKIRLVNCTCFGPTFTLSNTAYFEAKDKCGNRIFEKEQSIIENITCIKDPNNPNGGSPNIPVTIKDSICFSKTLKMYGNDLNLTMKGCKGKYTIEIKNCTPRLSYNTIKLKDILPNQDLDIGQITTSNNATANLANNNLTVTNNANIAPTESIIIEISFKTSTNVPNESIDNCATLIVDGEDELGNLFTLNKESCAETLRTVPNSVAIQRTKTICNSPDRTCGPFAIDEFLPGDTVEYALHFYNYGLAEAKDINLEDALPTHFTIDDINTDVRIFKSKTRQTSISTCDTSDFKDVTSTVAKRFNSNTNLLNIDFGNKHRLNEFTCDGVVQYIVKVKAKIKPDAPTGLYENIYRLDYIDSNLGGRQSLLSNKASIQINRDNLVMAYKSMDADTKNCDLNTQKVTYSILLANLGSIPVTADITDRLTVPNNITVTSFGNFKECISIGAGPLCSPSTPFSPTAATATGFDYIGVVLQPCEARVISYEFEYNFAQLPNNETVQVCNDAKVKTYIDGPQSSIVKPVLLSDTSLIQQYLNAGSRKEQLDIVEVAKALQQNPEIVNFDTPQKSQNYQAALQKNIDFGTQSLPQKCITISDCVKNKEADCIVDGNGSFDFNIIGVSRNGDISTTLNNNSQEKIMKIEYVLNDIKPVNPCIPNVFYFNGRPFVYGCFGACNRNISGRFISTSPPPSPGSWLVNQPPIIGNYSQTNKVEYSGMPHAVTQDNRTFKFPTSLNCNGIYEYSITAVVYFEDCSICYVTDYYKYFASYKPTHLGGGIILNGGFSTKM</sequence>
<reference evidence="3" key="1">
    <citation type="journal article" date="2019" name="Int. J. Syst. Evol. Microbiol.">
        <title>The Global Catalogue of Microorganisms (GCM) 10K type strain sequencing project: providing services to taxonomists for standard genome sequencing and annotation.</title>
        <authorList>
            <consortium name="The Broad Institute Genomics Platform"/>
            <consortium name="The Broad Institute Genome Sequencing Center for Infectious Disease"/>
            <person name="Wu L."/>
            <person name="Ma J."/>
        </authorList>
    </citation>
    <scope>NUCLEOTIDE SEQUENCE [LARGE SCALE GENOMIC DNA]</scope>
    <source>
        <strain evidence="3">CCUG 62215</strain>
    </source>
</reference>
<feature type="chain" id="PRO_5047462352" evidence="1">
    <location>
        <begin position="23"/>
        <end position="1048"/>
    </location>
</feature>